<dbReference type="PRINTS" id="PR01043">
    <property type="entry name" value="TRNASYNTHGLY"/>
</dbReference>
<comment type="caution">
    <text evidence="10">The sequence shown here is derived from an EMBL/GenBank/DDBJ whole genome shotgun (WGS) entry which is preliminary data.</text>
</comment>
<feature type="binding site" evidence="8">
    <location>
        <begin position="203"/>
        <end position="205"/>
    </location>
    <ligand>
        <name>ATP</name>
        <dbReference type="ChEBI" id="CHEBI:30616"/>
    </ligand>
</feature>
<comment type="function">
    <text evidence="8">Catalyzes the attachment of glycine to tRNA(Gly).</text>
</comment>
<dbReference type="EMBL" id="LCIJ01000003">
    <property type="protein sequence ID" value="KKT53089.1"/>
    <property type="molecule type" value="Genomic_DNA"/>
</dbReference>
<dbReference type="GO" id="GO:1990742">
    <property type="term" value="C:microvesicle"/>
    <property type="evidence" value="ECO:0007669"/>
    <property type="project" value="UniProtKB-ARBA"/>
</dbReference>
<dbReference type="InterPro" id="IPR033731">
    <property type="entry name" value="GlyRS-like_core"/>
</dbReference>
<feature type="binding site" evidence="8">
    <location>
        <begin position="218"/>
        <end position="222"/>
    </location>
    <ligand>
        <name>substrate</name>
    </ligand>
</feature>
<organism evidence="10 11">
    <name type="scientific">candidate division Kazan bacterium GW2011_GWA1_44_22</name>
    <dbReference type="NCBI Taxonomy" id="1620410"/>
    <lineage>
        <taxon>Bacteria</taxon>
        <taxon>Bacteria division Kazan-3B-28</taxon>
    </lineage>
</organism>
<keyword evidence="6 8" id="KW-0648">Protein biosynthesis</keyword>
<feature type="domain" description="Aminoacyl-transfer RNA synthetases class-II family profile" evidence="9">
    <location>
        <begin position="9"/>
        <end position="355"/>
    </location>
</feature>
<keyword evidence="2 8" id="KW-0963">Cytoplasm</keyword>
<dbReference type="CDD" id="cd00858">
    <property type="entry name" value="GlyRS_anticodon"/>
    <property type="match status" value="1"/>
</dbReference>
<dbReference type="GO" id="GO:0070062">
    <property type="term" value="C:extracellular exosome"/>
    <property type="evidence" value="ECO:0007669"/>
    <property type="project" value="UniProtKB-ARBA"/>
</dbReference>
<dbReference type="SUPFAM" id="SSF55681">
    <property type="entry name" value="Class II aaRS and biotin synthetases"/>
    <property type="match status" value="1"/>
</dbReference>
<dbReference type="SUPFAM" id="SSF52954">
    <property type="entry name" value="Class II aaRS ABD-related"/>
    <property type="match status" value="1"/>
</dbReference>
<dbReference type="FunFam" id="3.40.50.800:FF:000002">
    <property type="entry name" value="Glycine--tRNA ligase"/>
    <property type="match status" value="1"/>
</dbReference>
<dbReference type="GO" id="GO:0004820">
    <property type="term" value="F:glycine-tRNA ligase activity"/>
    <property type="evidence" value="ECO:0007669"/>
    <property type="project" value="UniProtKB-UniRule"/>
</dbReference>
<feature type="binding site" evidence="8">
    <location>
        <begin position="287"/>
        <end position="288"/>
    </location>
    <ligand>
        <name>ATP</name>
        <dbReference type="ChEBI" id="CHEBI:30616"/>
    </ligand>
</feature>
<dbReference type="GO" id="GO:0006426">
    <property type="term" value="P:glycyl-tRNA aminoacylation"/>
    <property type="evidence" value="ECO:0007669"/>
    <property type="project" value="UniProtKB-UniRule"/>
</dbReference>
<dbReference type="GO" id="GO:0005737">
    <property type="term" value="C:cytoplasm"/>
    <property type="evidence" value="ECO:0007669"/>
    <property type="project" value="UniProtKB-SubCell"/>
</dbReference>
<dbReference type="AlphaFoldDB" id="A0A0G1KYY8"/>
<dbReference type="InterPro" id="IPR027031">
    <property type="entry name" value="Gly-tRNA_synthase/POLG2"/>
</dbReference>
<dbReference type="InterPro" id="IPR002315">
    <property type="entry name" value="tRNA-synt_gly"/>
</dbReference>
<comment type="similarity">
    <text evidence="1 8">Belongs to the class-II aminoacyl-tRNA synthetase family.</text>
</comment>
<keyword evidence="4 8" id="KW-0547">Nucleotide-binding</keyword>
<comment type="catalytic activity">
    <reaction evidence="8">
        <text>tRNA(Gly) + glycine + ATP = glycyl-tRNA(Gly) + AMP + diphosphate</text>
        <dbReference type="Rhea" id="RHEA:16013"/>
        <dbReference type="Rhea" id="RHEA-COMP:9664"/>
        <dbReference type="Rhea" id="RHEA-COMP:9683"/>
        <dbReference type="ChEBI" id="CHEBI:30616"/>
        <dbReference type="ChEBI" id="CHEBI:33019"/>
        <dbReference type="ChEBI" id="CHEBI:57305"/>
        <dbReference type="ChEBI" id="CHEBI:78442"/>
        <dbReference type="ChEBI" id="CHEBI:78522"/>
        <dbReference type="ChEBI" id="CHEBI:456215"/>
        <dbReference type="EC" id="6.1.1.14"/>
    </reaction>
</comment>
<evidence type="ECO:0000256" key="6">
    <source>
        <dbReference type="ARBA" id="ARBA00022917"/>
    </source>
</evidence>
<dbReference type="CDD" id="cd00774">
    <property type="entry name" value="GlyRS-like_core"/>
    <property type="match status" value="1"/>
</dbReference>
<dbReference type="NCBIfam" id="TIGR00389">
    <property type="entry name" value="glyS_dimeric"/>
    <property type="match status" value="1"/>
</dbReference>
<evidence type="ECO:0000313" key="10">
    <source>
        <dbReference type="EMBL" id="KKT53089.1"/>
    </source>
</evidence>
<protein>
    <recommendedName>
        <fullName evidence="8">Glycine--tRNA ligase</fullName>
        <ecNumber evidence="8">6.1.1.14</ecNumber>
    </recommendedName>
    <alternativeName>
        <fullName evidence="8">Glycyl-tRNA synthetase</fullName>
        <shortName evidence="8">GlyRS</shortName>
    </alternativeName>
</protein>
<dbReference type="Pfam" id="PF00587">
    <property type="entry name" value="tRNA-synt_2b"/>
    <property type="match status" value="1"/>
</dbReference>
<dbReference type="Pfam" id="PF03129">
    <property type="entry name" value="HGTP_anticodon"/>
    <property type="match status" value="1"/>
</dbReference>
<dbReference type="InterPro" id="IPR022961">
    <property type="entry name" value="Gly_tRNA_ligase_bac"/>
</dbReference>
<dbReference type="PROSITE" id="PS50862">
    <property type="entry name" value="AA_TRNA_LIGASE_II"/>
    <property type="match status" value="1"/>
</dbReference>
<keyword evidence="7 8" id="KW-0030">Aminoacyl-tRNA synthetase</keyword>
<evidence type="ECO:0000256" key="1">
    <source>
        <dbReference type="ARBA" id="ARBA00008226"/>
    </source>
</evidence>
<gene>
    <name evidence="8" type="primary">glyQS</name>
    <name evidence="10" type="ORF">VE96_C0003G0029</name>
</gene>
<evidence type="ECO:0000256" key="5">
    <source>
        <dbReference type="ARBA" id="ARBA00022840"/>
    </source>
</evidence>
<accession>A0A0G1KYY8</accession>
<evidence type="ECO:0000256" key="8">
    <source>
        <dbReference type="HAMAP-Rule" id="MF_00253"/>
    </source>
</evidence>
<dbReference type="NCBIfam" id="NF003211">
    <property type="entry name" value="PRK04173.1"/>
    <property type="match status" value="1"/>
</dbReference>
<dbReference type="EC" id="6.1.1.14" evidence="8"/>
<evidence type="ECO:0000259" key="9">
    <source>
        <dbReference type="PROSITE" id="PS50862"/>
    </source>
</evidence>
<feature type="binding site" evidence="8">
    <location>
        <begin position="326"/>
        <end position="330"/>
    </location>
    <ligand>
        <name>substrate</name>
    </ligand>
</feature>
<dbReference type="InterPro" id="IPR004154">
    <property type="entry name" value="Anticodon-bd"/>
</dbReference>
<dbReference type="GO" id="GO:0004081">
    <property type="term" value="F:bis(5'-nucleosyl)-tetraphosphatase (asymmetrical) activity"/>
    <property type="evidence" value="ECO:0007669"/>
    <property type="project" value="UniProtKB-ARBA"/>
</dbReference>
<dbReference type="Proteomes" id="UP000034752">
    <property type="component" value="Unassembled WGS sequence"/>
</dbReference>
<feature type="binding site" evidence="8">
    <location>
        <begin position="330"/>
        <end position="333"/>
    </location>
    <ligand>
        <name>ATP</name>
        <dbReference type="ChEBI" id="CHEBI:30616"/>
    </ligand>
</feature>
<feature type="binding site" evidence="8">
    <location>
        <begin position="213"/>
        <end position="218"/>
    </location>
    <ligand>
        <name>ATP</name>
        <dbReference type="ChEBI" id="CHEBI:30616"/>
    </ligand>
</feature>
<keyword evidence="5 8" id="KW-0067">ATP-binding</keyword>
<comment type="subcellular location">
    <subcellularLocation>
        <location evidence="8">Cytoplasm</location>
    </subcellularLocation>
</comment>
<dbReference type="Gene3D" id="3.30.930.10">
    <property type="entry name" value="Bira Bifunctional Protein, Domain 2"/>
    <property type="match status" value="1"/>
</dbReference>
<dbReference type="PANTHER" id="PTHR10745:SF8">
    <property type="entry name" value="DNA POLYMERASE SUBUNIT GAMMA-2, MITOCHONDRIAL"/>
    <property type="match status" value="1"/>
</dbReference>
<comment type="subunit">
    <text evidence="8">Homodimer.</text>
</comment>
<dbReference type="Gene3D" id="3.40.50.800">
    <property type="entry name" value="Anticodon-binding domain"/>
    <property type="match status" value="1"/>
</dbReference>
<dbReference type="InterPro" id="IPR036621">
    <property type="entry name" value="Anticodon-bd_dom_sf"/>
</dbReference>
<dbReference type="PANTHER" id="PTHR10745">
    <property type="entry name" value="GLYCYL-TRNA SYNTHETASE/DNA POLYMERASE SUBUNIT GAMMA-2"/>
    <property type="match status" value="1"/>
</dbReference>
<evidence type="ECO:0000256" key="4">
    <source>
        <dbReference type="ARBA" id="ARBA00022741"/>
    </source>
</evidence>
<dbReference type="PATRIC" id="fig|1620410.3.peg.75"/>
<proteinExistence type="inferred from homology"/>
<dbReference type="InterPro" id="IPR002314">
    <property type="entry name" value="aa-tRNA-synt_IIb"/>
</dbReference>
<dbReference type="InterPro" id="IPR045864">
    <property type="entry name" value="aa-tRNA-synth_II/BPL/LPL"/>
</dbReference>
<feature type="binding site" evidence="8">
    <location>
        <position position="171"/>
    </location>
    <ligand>
        <name>substrate</name>
    </ligand>
</feature>
<dbReference type="InterPro" id="IPR006195">
    <property type="entry name" value="aa-tRNA-synth_II"/>
</dbReference>
<reference evidence="10 11" key="1">
    <citation type="journal article" date="2015" name="Nature">
        <title>rRNA introns, odd ribosomes, and small enigmatic genomes across a large radiation of phyla.</title>
        <authorList>
            <person name="Brown C.T."/>
            <person name="Hug L.A."/>
            <person name="Thomas B.C."/>
            <person name="Sharon I."/>
            <person name="Castelle C.J."/>
            <person name="Singh A."/>
            <person name="Wilkins M.J."/>
            <person name="Williams K.H."/>
            <person name="Banfield J.F."/>
        </authorList>
    </citation>
    <scope>NUCLEOTIDE SEQUENCE [LARGE SCALE GENOMIC DNA]</scope>
</reference>
<evidence type="ECO:0000256" key="7">
    <source>
        <dbReference type="ARBA" id="ARBA00023146"/>
    </source>
</evidence>
<evidence type="ECO:0000256" key="3">
    <source>
        <dbReference type="ARBA" id="ARBA00022598"/>
    </source>
</evidence>
<evidence type="ECO:0000256" key="2">
    <source>
        <dbReference type="ARBA" id="ARBA00022490"/>
    </source>
</evidence>
<name>A0A0G1KYY8_UNCK3</name>
<dbReference type="GO" id="GO:0005524">
    <property type="term" value="F:ATP binding"/>
    <property type="evidence" value="ECO:0007669"/>
    <property type="project" value="UniProtKB-UniRule"/>
</dbReference>
<feature type="binding site" evidence="8">
    <location>
        <position position="100"/>
    </location>
    <ligand>
        <name>substrate</name>
    </ligand>
</feature>
<dbReference type="GO" id="GO:0015966">
    <property type="term" value="P:diadenosine tetraphosphate biosynthetic process"/>
    <property type="evidence" value="ECO:0007669"/>
    <property type="project" value="UniProtKB-ARBA"/>
</dbReference>
<evidence type="ECO:0000313" key="11">
    <source>
        <dbReference type="Proteomes" id="UP000034752"/>
    </source>
</evidence>
<dbReference type="HAMAP" id="MF_00253_B">
    <property type="entry name" value="Gly_tRNA_synth_B"/>
    <property type="match status" value="1"/>
</dbReference>
<keyword evidence="3 8" id="KW-0436">Ligase</keyword>
<sequence length="495" mass="56515">MKENDLMKDIVALCKRRGIIYPSSEIYGGFANTWDYGPYGVLLKNNVKKIWWEDMVQKRSDIVGLDSAILMNPKVWEASGHLTEFTDPLVECKKCHKRFKSDSLASNSNEDVEFSKKLNIPELAARYSVGKQCPECKASNWATESKQFNLMFETHIGSTESKDNITYLRPETAQGIFVNFKNVLDSTRVKLPFGIAQIGKAFRNEITPGNFTFRTLEFEQFELEYFCYPKDADADFTKWREARFNWYVGLGINKDKLRLTDHPKADLAHYAKAVSDVEYEFPFGWAELEGIANRGDYDLAQHQKVSGQNLEYADEDNNRILPYVIEPSGGVDRATLAFLVDAYSEEQVNKTPLLPRACLPVGREGLGEEGVTPHLTSPYQGEEKRSETRTVLRFHPKLAPIKAAILPLVKKDPELVNMAQEIYAELKSSFFVEYDEDGTVGKRYRRQDEIGTPFCITIDSDSLTNKTVTIRHRDSMAQDRINAAEIKEFLQEKLQ</sequence>